<feature type="compositionally biased region" description="Basic and acidic residues" evidence="7">
    <location>
        <begin position="85"/>
        <end position="95"/>
    </location>
</feature>
<dbReference type="Pfam" id="PF02170">
    <property type="entry name" value="PAZ"/>
    <property type="match status" value="1"/>
</dbReference>
<dbReference type="GO" id="GO:0003723">
    <property type="term" value="F:RNA binding"/>
    <property type="evidence" value="ECO:0007669"/>
    <property type="project" value="UniProtKB-KW"/>
</dbReference>
<dbReference type="SUPFAM" id="SSF101690">
    <property type="entry name" value="PAZ domain"/>
    <property type="match status" value="1"/>
</dbReference>
<accession>A0A226EY33</accession>
<dbReference type="PANTHER" id="PTHR22891">
    <property type="entry name" value="EUKARYOTIC TRANSLATION INITIATION FACTOR 2C"/>
    <property type="match status" value="1"/>
</dbReference>
<sequence>MDSGRGGFGRGRGLGRGRGYNPPDEEEDPQELSVEFQFESTPAVTTSPPEQLSAAELRARYEEEVDIDEAVGGLEEVSISSMPQRQDRPVGIRGDDESDDEEVTGPSIGRGRGTFGRGSAPKSKPLGDVGEPTKKAVSPTSGVAKPSFHFGMRAPTPAAPARPPRPPPPAVVEDEPVVLLPQESSEPIEAVIPPEDLKPVVVVAQEAPEEGQQEQEQANPIGDEAESSHSIVSSHGDSQTTPTVSKSKRGGGAVVTSSSGRGRGKMAPEEVGIEAPKASLGQQPAAAARTEEAPTLAPQRDRAPMVRRGAKGEEITVATNYIRLRFIGNCTIHEYHVDFDPPLDSTTMKKRSVRAVMGDRTYTFDGTMLFTAVKFDEHVTELKGFHPNSPDTELNIIAVYVKERPAYTMIQFINIMFKGVMKALGRVMLRRNYYDVQGVKSLPQHKLDIWPGYCIAVDEQEGGLMLCLDASHRVLRQETIYQQMCAMRTLGPDWKAKFAEFAVGKIVLTRFNNASYKIDDIWWHASPKDQFLRKDQMVTYAEYYKEHHGLQIQYPDQPMLVSRIKPRRGDAIQEDKLVVLVPELCFVTGLTEDQRSNFTVMKDLGEHTRLNPGQRRIALEKFIKEVNGTPEAKAILTKWNLEMENIPLTMKARIHAGPALNFGKKQLAAAGADFSRDALSGVVQPVHVNKYLLICTQRDSDKARRFVDQYRKACMQLGIQVASAPEVVATKGHQISDFRQAIKSNLTRDKYHFLFVLMPQQREDVYGMIKKLSLCELEVPSQCCLTKTLSNDKKFNSVVQKIALQINCKLGGSLWSLSLPFKNPMMFVGIDVAHDPLKKDASVLGLVATLNNECTRYVSICRVLKVHQEVADNLRSAFEEAMEAFNVEQGCYPVRVIIWRDGGLADPKTFNQHESKQVLDVVKEKCVPNTSFSFVVVQKRIPQRFFQITGRNWENPHPGTVIDHTVTRFDSYDFYIVSQLVRQGTVTPTHYTVIEDVGETKPDLIQKFAYVSSFMYYNWPGTVRVPAMTQYAHKLASLVGSSIRAAPGTSLRESLYYL</sequence>
<gene>
    <name evidence="11" type="ORF">Fcan01_03912</name>
    <name evidence="10" type="ORF">Fcan01_03941</name>
</gene>
<dbReference type="InterPro" id="IPR003100">
    <property type="entry name" value="PAZ_dom"/>
</dbReference>
<dbReference type="Pfam" id="PF23278">
    <property type="entry name" value="Piwi_N"/>
    <property type="match status" value="1"/>
</dbReference>
<evidence type="ECO:0000313" key="11">
    <source>
        <dbReference type="EMBL" id="OXA62267.1"/>
    </source>
</evidence>
<evidence type="ECO:0000259" key="9">
    <source>
        <dbReference type="PROSITE" id="PS50822"/>
    </source>
</evidence>
<organism evidence="10 12">
    <name type="scientific">Folsomia candida</name>
    <name type="common">Springtail</name>
    <dbReference type="NCBI Taxonomy" id="158441"/>
    <lineage>
        <taxon>Eukaryota</taxon>
        <taxon>Metazoa</taxon>
        <taxon>Ecdysozoa</taxon>
        <taxon>Arthropoda</taxon>
        <taxon>Hexapoda</taxon>
        <taxon>Collembola</taxon>
        <taxon>Entomobryomorpha</taxon>
        <taxon>Isotomoidea</taxon>
        <taxon>Isotomidae</taxon>
        <taxon>Proisotominae</taxon>
        <taxon>Folsomia</taxon>
    </lineage>
</organism>
<evidence type="ECO:0000313" key="10">
    <source>
        <dbReference type="EMBL" id="OXA61751.1"/>
    </source>
</evidence>
<dbReference type="CDD" id="cd02845">
    <property type="entry name" value="PAZ_piwi_like"/>
    <property type="match status" value="1"/>
</dbReference>
<feature type="region of interest" description="Disordered" evidence="7">
    <location>
        <begin position="201"/>
        <end position="300"/>
    </location>
</feature>
<dbReference type="InterPro" id="IPR012337">
    <property type="entry name" value="RNaseH-like_sf"/>
</dbReference>
<keyword evidence="4" id="KW-0694">RNA-binding</keyword>
<dbReference type="InterPro" id="IPR036085">
    <property type="entry name" value="PAZ_dom_sf"/>
</dbReference>
<evidence type="ECO:0000256" key="1">
    <source>
        <dbReference type="ARBA" id="ARBA00004496"/>
    </source>
</evidence>
<evidence type="ECO:0000313" key="12">
    <source>
        <dbReference type="Proteomes" id="UP000198287"/>
    </source>
</evidence>
<dbReference type="GO" id="GO:0005737">
    <property type="term" value="C:cytoplasm"/>
    <property type="evidence" value="ECO:0007669"/>
    <property type="project" value="UniProtKB-SubCell"/>
</dbReference>
<dbReference type="Gene3D" id="3.30.420.10">
    <property type="entry name" value="Ribonuclease H-like superfamily/Ribonuclease H"/>
    <property type="match status" value="1"/>
</dbReference>
<dbReference type="SMART" id="SM00949">
    <property type="entry name" value="PAZ"/>
    <property type="match status" value="1"/>
</dbReference>
<feature type="region of interest" description="Disordered" evidence="7">
    <location>
        <begin position="71"/>
        <end position="173"/>
    </location>
</feature>
<dbReference type="Gene3D" id="3.40.50.2300">
    <property type="match status" value="1"/>
</dbReference>
<dbReference type="OrthoDB" id="445936at2759"/>
<dbReference type="InterPro" id="IPR003165">
    <property type="entry name" value="Piwi"/>
</dbReference>
<proteinExistence type="inferred from homology"/>
<evidence type="ECO:0000256" key="7">
    <source>
        <dbReference type="SAM" id="MobiDB-lite"/>
    </source>
</evidence>
<feature type="compositionally biased region" description="Low complexity" evidence="7">
    <location>
        <begin position="228"/>
        <end position="238"/>
    </location>
</feature>
<dbReference type="GO" id="GO:0034587">
    <property type="term" value="P:piRNA processing"/>
    <property type="evidence" value="ECO:0007669"/>
    <property type="project" value="UniProtKB-ARBA"/>
</dbReference>
<comment type="subcellular location">
    <subcellularLocation>
        <location evidence="1">Cytoplasm</location>
    </subcellularLocation>
</comment>
<evidence type="ECO:0000256" key="2">
    <source>
        <dbReference type="ARBA" id="ARBA00022473"/>
    </source>
</evidence>
<keyword evidence="3" id="KW-0963">Cytoplasm</keyword>
<feature type="compositionally biased region" description="Low complexity" evidence="7">
    <location>
        <begin position="284"/>
        <end position="298"/>
    </location>
</feature>
<keyword evidence="12" id="KW-1185">Reference proteome</keyword>
<feature type="compositionally biased region" description="Pro residues" evidence="7">
    <location>
        <begin position="157"/>
        <end position="170"/>
    </location>
</feature>
<comment type="caution">
    <text evidence="10">The sequence shown here is derived from an EMBL/GenBank/DDBJ whole genome shotgun (WGS) entry which is preliminary data.</text>
</comment>
<dbReference type="SUPFAM" id="SSF53098">
    <property type="entry name" value="Ribonuclease H-like"/>
    <property type="match status" value="1"/>
</dbReference>
<dbReference type="Pfam" id="PF02171">
    <property type="entry name" value="Piwi"/>
    <property type="match status" value="1"/>
</dbReference>
<dbReference type="AlphaFoldDB" id="A0A226EY33"/>
<dbReference type="PROSITE" id="PS50821">
    <property type="entry name" value="PAZ"/>
    <property type="match status" value="1"/>
</dbReference>
<dbReference type="InterPro" id="IPR036397">
    <property type="entry name" value="RNaseH_sf"/>
</dbReference>
<feature type="domain" description="PAZ" evidence="8">
    <location>
        <begin position="479"/>
        <end position="589"/>
    </location>
</feature>
<feature type="region of interest" description="Disordered" evidence="7">
    <location>
        <begin position="1"/>
        <end position="52"/>
    </location>
</feature>
<dbReference type="EMBL" id="LNIX01000001">
    <property type="protein sequence ID" value="OXA62267.1"/>
    <property type="molecule type" value="Genomic_DNA"/>
</dbReference>
<keyword evidence="2" id="KW-0217">Developmental protein</keyword>
<dbReference type="CDD" id="cd04658">
    <property type="entry name" value="Piwi_piwi-like_Euk"/>
    <property type="match status" value="1"/>
</dbReference>
<name>A0A226EY33_FOLCA</name>
<feature type="compositionally biased region" description="Polar residues" evidence="7">
    <location>
        <begin position="38"/>
        <end position="50"/>
    </location>
</feature>
<evidence type="ECO:0000259" key="8">
    <source>
        <dbReference type="PROSITE" id="PS50821"/>
    </source>
</evidence>
<dbReference type="FunFam" id="2.170.260.10:FF:000003">
    <property type="entry name" value="Piwi-like RNA-mediated gene silencing 2"/>
    <property type="match status" value="1"/>
</dbReference>
<dbReference type="Gene3D" id="2.170.260.10">
    <property type="entry name" value="paz domain"/>
    <property type="match status" value="1"/>
</dbReference>
<evidence type="ECO:0000256" key="3">
    <source>
        <dbReference type="ARBA" id="ARBA00022490"/>
    </source>
</evidence>
<dbReference type="EMBL" id="LNIX01000001">
    <property type="protein sequence ID" value="OXA61751.1"/>
    <property type="molecule type" value="Genomic_DNA"/>
</dbReference>
<evidence type="ECO:0000256" key="5">
    <source>
        <dbReference type="ARBA" id="ARBA00023158"/>
    </source>
</evidence>
<reference evidence="10 12" key="1">
    <citation type="submission" date="2015-12" db="EMBL/GenBank/DDBJ databases">
        <title>The genome of Folsomia candida.</title>
        <authorList>
            <person name="Faddeeva A."/>
            <person name="Derks M.F."/>
            <person name="Anvar Y."/>
            <person name="Smit S."/>
            <person name="Van Straalen N."/>
            <person name="Roelofs D."/>
        </authorList>
    </citation>
    <scope>NUCLEOTIDE SEQUENCE [LARGE SCALE GENOMIC DNA]</scope>
    <source>
        <strain evidence="10 12">VU population</strain>
        <tissue evidence="10">Whole body</tissue>
    </source>
</reference>
<evidence type="ECO:0000256" key="4">
    <source>
        <dbReference type="ARBA" id="ARBA00022884"/>
    </source>
</evidence>
<dbReference type="PROSITE" id="PS50822">
    <property type="entry name" value="PIWI"/>
    <property type="match status" value="1"/>
</dbReference>
<comment type="similarity">
    <text evidence="6">Belongs to the argonaute family. Piwi subfamily.</text>
</comment>
<feature type="compositionally biased region" description="Gly residues" evidence="7">
    <location>
        <begin position="1"/>
        <end position="18"/>
    </location>
</feature>
<dbReference type="Proteomes" id="UP000198287">
    <property type="component" value="Unassembled WGS sequence"/>
</dbReference>
<keyword evidence="5" id="KW-0943">RNA-mediated gene silencing</keyword>
<evidence type="ECO:0000256" key="6">
    <source>
        <dbReference type="ARBA" id="ARBA00038291"/>
    </source>
</evidence>
<protein>
    <submittedName>
        <fullName evidence="10">Protein argonaute-3</fullName>
    </submittedName>
</protein>
<feature type="domain" description="Piwi" evidence="9">
    <location>
        <begin position="753"/>
        <end position="1044"/>
    </location>
</feature>
<dbReference type="SMART" id="SM00950">
    <property type="entry name" value="Piwi"/>
    <property type="match status" value="1"/>
</dbReference>